<dbReference type="STRING" id="985895.E4ZZP7"/>
<dbReference type="VEuPathDB" id="FungiDB:LEMA_P102940.1"/>
<dbReference type="GeneID" id="13283524"/>
<name>E4ZZP7_LEPMJ</name>
<dbReference type="HOGENOM" id="CLU_2109481_0_0_1"/>
<dbReference type="EMBL" id="FP929130">
    <property type="protein sequence ID" value="CBX97163.1"/>
    <property type="molecule type" value="Genomic_DNA"/>
</dbReference>
<organism evidence="2">
    <name type="scientific">Leptosphaeria maculans (strain JN3 / isolate v23.1.3 / race Av1-4-5-6-7-8)</name>
    <name type="common">Blackleg fungus</name>
    <name type="synonym">Phoma lingam</name>
    <dbReference type="NCBI Taxonomy" id="985895"/>
    <lineage>
        <taxon>Eukaryota</taxon>
        <taxon>Fungi</taxon>
        <taxon>Dikarya</taxon>
        <taxon>Ascomycota</taxon>
        <taxon>Pezizomycotina</taxon>
        <taxon>Dothideomycetes</taxon>
        <taxon>Pleosporomycetidae</taxon>
        <taxon>Pleosporales</taxon>
        <taxon>Pleosporineae</taxon>
        <taxon>Leptosphaeriaceae</taxon>
        <taxon>Plenodomus</taxon>
        <taxon>Plenodomus lingam/Leptosphaeria maculans species complex</taxon>
    </lineage>
</organism>
<sequence>MYFPPSRCVGEAPSVLGIHQSPEFYYSNEILSLTALPSVPQIFVRPANDRKRADEMKQFFAHPKGDHLTMLNVYHAFKGEEAQLRPREKADKVSVKLLEKVGEDFVARPNRMQLV</sequence>
<dbReference type="InParanoid" id="E4ZZP7"/>
<protein>
    <recommendedName>
        <fullName evidence="3">Helicase-associated domain-containing protein</fullName>
    </recommendedName>
</protein>
<reference evidence="2" key="1">
    <citation type="journal article" date="2011" name="Nat. Commun.">
        <title>Effector diversification within compartments of the Leptosphaeria maculans genome affected by Repeat-Induced Point mutations.</title>
        <authorList>
            <person name="Rouxel T."/>
            <person name="Grandaubert J."/>
            <person name="Hane J.K."/>
            <person name="Hoede C."/>
            <person name="van de Wouw A.P."/>
            <person name="Couloux A."/>
            <person name="Dominguez V."/>
            <person name="Anthouard V."/>
            <person name="Bally P."/>
            <person name="Bourras S."/>
            <person name="Cozijnsen A.J."/>
            <person name="Ciuffetti L.M."/>
            <person name="Degrave A."/>
            <person name="Dilmaghani A."/>
            <person name="Duret L."/>
            <person name="Fudal I."/>
            <person name="Goodwin S.B."/>
            <person name="Gout L."/>
            <person name="Glaser N."/>
            <person name="Linglin J."/>
            <person name="Kema G.H.J."/>
            <person name="Lapalu N."/>
            <person name="Lawrence C.B."/>
            <person name="May K."/>
            <person name="Meyer M."/>
            <person name="Ollivier B."/>
            <person name="Poulain J."/>
            <person name="Schoch C.L."/>
            <person name="Simon A."/>
            <person name="Spatafora J.W."/>
            <person name="Stachowiak A."/>
            <person name="Turgeon B.G."/>
            <person name="Tyler B.M."/>
            <person name="Vincent D."/>
            <person name="Weissenbach J."/>
            <person name="Amselem J."/>
            <person name="Quesneville H."/>
            <person name="Oliver R.P."/>
            <person name="Wincker P."/>
            <person name="Balesdent M.-H."/>
            <person name="Howlett B.J."/>
        </authorList>
    </citation>
    <scope>NUCLEOTIDE SEQUENCE [LARGE SCALE GENOMIC DNA]</scope>
    <source>
        <strain evidence="2">JN3 / isolate v23.1.3 / race Av1-4-5-6-7-8</strain>
    </source>
</reference>
<dbReference type="OrthoDB" id="3267643at2759"/>
<evidence type="ECO:0000313" key="2">
    <source>
        <dbReference type="Proteomes" id="UP000002668"/>
    </source>
</evidence>
<accession>E4ZZP7</accession>
<dbReference type="Proteomes" id="UP000002668">
    <property type="component" value="Genome"/>
</dbReference>
<dbReference type="AlphaFoldDB" id="E4ZZP7"/>
<gene>
    <name evidence="1" type="ORF">LEMA_P102940.1</name>
</gene>
<evidence type="ECO:0008006" key="3">
    <source>
        <dbReference type="Google" id="ProtNLM"/>
    </source>
</evidence>
<keyword evidence="2" id="KW-1185">Reference proteome</keyword>
<evidence type="ECO:0000313" key="1">
    <source>
        <dbReference type="EMBL" id="CBX97163.1"/>
    </source>
</evidence>
<dbReference type="eggNOG" id="KOG0925">
    <property type="taxonomic scope" value="Eukaryota"/>
</dbReference>
<proteinExistence type="predicted"/>